<reference evidence="3" key="2">
    <citation type="submission" date="2015-01" db="EMBL/GenBank/DDBJ databases">
        <title>Evolutionary Origins and Diversification of the Mycorrhizal Mutualists.</title>
        <authorList>
            <consortium name="DOE Joint Genome Institute"/>
            <consortium name="Mycorrhizal Genomics Consortium"/>
            <person name="Kohler A."/>
            <person name="Kuo A."/>
            <person name="Nagy L.G."/>
            <person name="Floudas D."/>
            <person name="Copeland A."/>
            <person name="Barry K.W."/>
            <person name="Cichocki N."/>
            <person name="Veneault-Fourrey C."/>
            <person name="LaButti K."/>
            <person name="Lindquist E.A."/>
            <person name="Lipzen A."/>
            <person name="Lundell T."/>
            <person name="Morin E."/>
            <person name="Murat C."/>
            <person name="Riley R."/>
            <person name="Ohm R."/>
            <person name="Sun H."/>
            <person name="Tunlid A."/>
            <person name="Henrissat B."/>
            <person name="Grigoriev I.V."/>
            <person name="Hibbett D.S."/>
            <person name="Martin F."/>
        </authorList>
    </citation>
    <scope>NUCLEOTIDE SEQUENCE [LARGE SCALE GENOMIC DNA]</scope>
    <source>
        <strain evidence="3">Ve08.2h10</strain>
    </source>
</reference>
<keyword evidence="3" id="KW-1185">Reference proteome</keyword>
<feature type="region of interest" description="Disordered" evidence="1">
    <location>
        <begin position="46"/>
        <end position="78"/>
    </location>
</feature>
<dbReference type="Proteomes" id="UP000054538">
    <property type="component" value="Unassembled WGS sequence"/>
</dbReference>
<evidence type="ECO:0000313" key="2">
    <source>
        <dbReference type="EMBL" id="KIK72937.1"/>
    </source>
</evidence>
<name>A0A0D0BN19_9AGAM</name>
<feature type="compositionally biased region" description="Basic and acidic residues" evidence="1">
    <location>
        <begin position="49"/>
        <end position="59"/>
    </location>
</feature>
<dbReference type="EMBL" id="KN830279">
    <property type="protein sequence ID" value="KIK72937.1"/>
    <property type="molecule type" value="Genomic_DNA"/>
</dbReference>
<evidence type="ECO:0000313" key="3">
    <source>
        <dbReference type="Proteomes" id="UP000054538"/>
    </source>
</evidence>
<proteinExistence type="predicted"/>
<sequence>AKNEGRTVNGKWQIGNGKRQTANGNGHWQTVSGELGMVHGEWQMVTSNGKDRQRQDGKESTTNGKWQKANWKMANGKQ</sequence>
<evidence type="ECO:0000256" key="1">
    <source>
        <dbReference type="SAM" id="MobiDB-lite"/>
    </source>
</evidence>
<gene>
    <name evidence="2" type="ORF">PAXRUDRAFT_179614</name>
</gene>
<dbReference type="InParanoid" id="A0A0D0BN19"/>
<feature type="region of interest" description="Disordered" evidence="1">
    <location>
        <begin position="1"/>
        <end position="25"/>
    </location>
</feature>
<accession>A0A0D0BN19</accession>
<protein>
    <submittedName>
        <fullName evidence="2">Uncharacterized protein</fullName>
    </submittedName>
</protein>
<organism evidence="2 3">
    <name type="scientific">Paxillus rubicundulus Ve08.2h10</name>
    <dbReference type="NCBI Taxonomy" id="930991"/>
    <lineage>
        <taxon>Eukaryota</taxon>
        <taxon>Fungi</taxon>
        <taxon>Dikarya</taxon>
        <taxon>Basidiomycota</taxon>
        <taxon>Agaricomycotina</taxon>
        <taxon>Agaricomycetes</taxon>
        <taxon>Agaricomycetidae</taxon>
        <taxon>Boletales</taxon>
        <taxon>Paxilineae</taxon>
        <taxon>Paxillaceae</taxon>
        <taxon>Paxillus</taxon>
    </lineage>
</organism>
<feature type="non-terminal residue" evidence="2">
    <location>
        <position position="1"/>
    </location>
</feature>
<dbReference type="AlphaFoldDB" id="A0A0D0BN19"/>
<dbReference type="HOGENOM" id="CLU_174244_2_0_1"/>
<reference evidence="2 3" key="1">
    <citation type="submission" date="2014-04" db="EMBL/GenBank/DDBJ databases">
        <authorList>
            <consortium name="DOE Joint Genome Institute"/>
            <person name="Kuo A."/>
            <person name="Kohler A."/>
            <person name="Jargeat P."/>
            <person name="Nagy L.G."/>
            <person name="Floudas D."/>
            <person name="Copeland A."/>
            <person name="Barry K.W."/>
            <person name="Cichocki N."/>
            <person name="Veneault-Fourrey C."/>
            <person name="LaButti K."/>
            <person name="Lindquist E.A."/>
            <person name="Lipzen A."/>
            <person name="Lundell T."/>
            <person name="Morin E."/>
            <person name="Murat C."/>
            <person name="Sun H."/>
            <person name="Tunlid A."/>
            <person name="Henrissat B."/>
            <person name="Grigoriev I.V."/>
            <person name="Hibbett D.S."/>
            <person name="Martin F."/>
            <person name="Nordberg H.P."/>
            <person name="Cantor M.N."/>
            <person name="Hua S.X."/>
        </authorList>
    </citation>
    <scope>NUCLEOTIDE SEQUENCE [LARGE SCALE GENOMIC DNA]</scope>
    <source>
        <strain evidence="2 3">Ve08.2h10</strain>
    </source>
</reference>